<keyword evidence="12 15" id="KW-0106">Calcium</keyword>
<evidence type="ECO:0000256" key="14">
    <source>
        <dbReference type="PIRSR" id="PIRSR601621-4"/>
    </source>
</evidence>
<dbReference type="Gene3D" id="1.10.520.10">
    <property type="match status" value="1"/>
</dbReference>
<keyword evidence="6 15" id="KW-0560">Oxidoreductase</keyword>
<feature type="signal peptide" evidence="15">
    <location>
        <begin position="1"/>
        <end position="21"/>
    </location>
</feature>
<feature type="chain" id="PRO_5043099244" description="Peroxidase" evidence="15">
    <location>
        <begin position="22"/>
        <end position="358"/>
    </location>
</feature>
<dbReference type="InterPro" id="IPR001621">
    <property type="entry name" value="Ligninase"/>
</dbReference>
<dbReference type="InterPro" id="IPR002016">
    <property type="entry name" value="Haem_peroxidase"/>
</dbReference>
<feature type="binding site" evidence="12">
    <location>
        <position position="221"/>
    </location>
    <ligand>
        <name>Ca(2+)</name>
        <dbReference type="ChEBI" id="CHEBI:29108"/>
        <label>2</label>
    </ligand>
</feature>
<feature type="site" description="Transition state stabilizer" evidence="13">
    <location>
        <position position="70"/>
    </location>
</feature>
<dbReference type="PROSITE" id="PS00435">
    <property type="entry name" value="PEROXIDASE_1"/>
    <property type="match status" value="1"/>
</dbReference>
<keyword evidence="19" id="KW-1185">Reference proteome</keyword>
<feature type="disulfide bond" evidence="14">
    <location>
        <begin position="41"/>
        <end position="305"/>
    </location>
</feature>
<dbReference type="InterPro" id="IPR019793">
    <property type="entry name" value="Peroxidases_heam-ligand_BS"/>
</dbReference>
<dbReference type="InterPro" id="IPR044831">
    <property type="entry name" value="Ccp1-like"/>
</dbReference>
<evidence type="ECO:0000256" key="1">
    <source>
        <dbReference type="ARBA" id="ARBA00006089"/>
    </source>
</evidence>
<name>A0AAW0GA98_9APHY</name>
<evidence type="ECO:0000256" key="13">
    <source>
        <dbReference type="PIRSR" id="PIRSR601621-3"/>
    </source>
</evidence>
<dbReference type="InterPro" id="IPR019794">
    <property type="entry name" value="Peroxidases_AS"/>
</dbReference>
<dbReference type="GO" id="GO:0000302">
    <property type="term" value="P:response to reactive oxygen species"/>
    <property type="evidence" value="ECO:0007669"/>
    <property type="project" value="TreeGrafter"/>
</dbReference>
<feature type="region of interest" description="Disordered" evidence="16">
    <location>
        <begin position="337"/>
        <end position="358"/>
    </location>
</feature>
<proteinExistence type="inferred from homology"/>
<dbReference type="PRINTS" id="PR00462">
    <property type="entry name" value="LIGNINASE"/>
</dbReference>
<feature type="domain" description="Plant heme peroxidase family profile" evidence="17">
    <location>
        <begin position="69"/>
        <end position="309"/>
    </location>
</feature>
<dbReference type="InterPro" id="IPR024589">
    <property type="entry name" value="Ligninase_C"/>
</dbReference>
<sequence>MAFKSLFALATLATSMTLTNAALTRRVACPDGKNTATNEACCALFPIVEDMQQNLFDGGECGEEVHESLRLVFHDAISIGAAGGGGADGSIITFVDTETNYHANLGTDDIANKQAGLIAKHNITAGDFIQLAGAVGTSNCPGAPRLDFFLGRPTATAAAPDGLVPEPFDSVDKILARFAEAGGFSPAEVVALLASHSIAAADHVDPTIPGTPFDSTPGTFDTQFFVETQLKGTLFPGTANNQGEVQSPLAGEIRLQSDADLARDSRTACEWQSFVNNQSKMQNAFKAAMLKLSLLGNDQSTMVDCSEVIPVPATFTKAATFPAGLSINDVDQACTETPFPTLSTDPGPVTSVAPVPGS</sequence>
<evidence type="ECO:0000313" key="19">
    <source>
        <dbReference type="Proteomes" id="UP001385951"/>
    </source>
</evidence>
<evidence type="ECO:0000259" key="17">
    <source>
        <dbReference type="PROSITE" id="PS50873"/>
    </source>
</evidence>
<dbReference type="PANTHER" id="PTHR31356:SF66">
    <property type="entry name" value="CATALASE-PEROXIDASE"/>
    <property type="match status" value="1"/>
</dbReference>
<comment type="cofactor">
    <cofactor evidence="12 15">
        <name>Ca(2+)</name>
        <dbReference type="ChEBI" id="CHEBI:29108"/>
    </cofactor>
    <text evidence="12 15">Binds 2 calcium ions per subunit.</text>
</comment>
<comment type="cofactor">
    <cofactor evidence="12">
        <name>heme b</name>
        <dbReference type="ChEBI" id="CHEBI:60344"/>
    </cofactor>
    <text evidence="12">Binds 1 heme b (iron(II)-protoporphyrin IX) group per subunit.</text>
</comment>
<evidence type="ECO:0000256" key="9">
    <source>
        <dbReference type="ARBA" id="ARBA00023180"/>
    </source>
</evidence>
<evidence type="ECO:0000256" key="2">
    <source>
        <dbReference type="ARBA" id="ARBA00022559"/>
    </source>
</evidence>
<evidence type="ECO:0000256" key="12">
    <source>
        <dbReference type="PIRSR" id="PIRSR601621-2"/>
    </source>
</evidence>
<evidence type="ECO:0000256" key="4">
    <source>
        <dbReference type="ARBA" id="ARBA00022723"/>
    </source>
</evidence>
<dbReference type="GO" id="GO:0034599">
    <property type="term" value="P:cellular response to oxidative stress"/>
    <property type="evidence" value="ECO:0007669"/>
    <property type="project" value="InterPro"/>
</dbReference>
<feature type="disulfide bond" evidence="14">
    <location>
        <begin position="269"/>
        <end position="334"/>
    </location>
</feature>
<dbReference type="EC" id="1.11.1.-" evidence="15"/>
<comment type="caution">
    <text evidence="18">The sequence shown here is derived from an EMBL/GenBank/DDBJ whole genome shotgun (WGS) entry which is preliminary data.</text>
</comment>
<feature type="disulfide bond" evidence="14">
    <location>
        <begin position="61"/>
        <end position="140"/>
    </location>
</feature>
<evidence type="ECO:0000256" key="7">
    <source>
        <dbReference type="ARBA" id="ARBA00023004"/>
    </source>
</evidence>
<dbReference type="SUPFAM" id="SSF48113">
    <property type="entry name" value="Heme-dependent peroxidases"/>
    <property type="match status" value="1"/>
</dbReference>
<keyword evidence="7 12" id="KW-0408">Iron</keyword>
<keyword evidence="5 15" id="KW-0732">Signal</keyword>
<keyword evidence="10" id="KW-0439">Lignin degradation</keyword>
<feature type="binding site" evidence="12">
    <location>
        <position position="214"/>
    </location>
    <ligand>
        <name>Ca(2+)</name>
        <dbReference type="ChEBI" id="CHEBI:29108"/>
        <label>2</label>
    </ligand>
</feature>
<keyword evidence="9" id="KW-0325">Glycoprotein</keyword>
<feature type="disulfide bond" evidence="14">
    <location>
        <begin position="29"/>
        <end position="42"/>
    </location>
</feature>
<reference evidence="18 19" key="1">
    <citation type="submission" date="2022-09" db="EMBL/GenBank/DDBJ databases">
        <authorList>
            <person name="Palmer J.M."/>
        </authorList>
    </citation>
    <scope>NUCLEOTIDE SEQUENCE [LARGE SCALE GENOMIC DNA]</scope>
    <source>
        <strain evidence="18 19">DSM 7382</strain>
    </source>
</reference>
<gene>
    <name evidence="18" type="primary">MNP3_4</name>
    <name evidence="18" type="ORF">QCA50_009600</name>
</gene>
<dbReference type="GO" id="GO:0004601">
    <property type="term" value="F:peroxidase activity"/>
    <property type="evidence" value="ECO:0007669"/>
    <property type="project" value="UniProtKB-KW"/>
</dbReference>
<dbReference type="PROSITE" id="PS50873">
    <property type="entry name" value="PEROXIDASE_4"/>
    <property type="match status" value="1"/>
</dbReference>
<dbReference type="GO" id="GO:0042744">
    <property type="term" value="P:hydrogen peroxide catabolic process"/>
    <property type="evidence" value="ECO:0007669"/>
    <property type="project" value="TreeGrafter"/>
</dbReference>
<evidence type="ECO:0000256" key="10">
    <source>
        <dbReference type="ARBA" id="ARBA00023185"/>
    </source>
</evidence>
<keyword evidence="4 12" id="KW-0479">Metal-binding</keyword>
<evidence type="ECO:0000256" key="8">
    <source>
        <dbReference type="ARBA" id="ARBA00023157"/>
    </source>
</evidence>
<dbReference type="Pfam" id="PF11895">
    <property type="entry name" value="Peroxidase_ext"/>
    <property type="match status" value="1"/>
</dbReference>
<dbReference type="PANTHER" id="PTHR31356">
    <property type="entry name" value="THYLAKOID LUMENAL 29 KDA PROTEIN, CHLOROPLASTIC-RELATED"/>
    <property type="match status" value="1"/>
</dbReference>
<dbReference type="InterPro" id="IPR010255">
    <property type="entry name" value="Haem_peroxidase_sf"/>
</dbReference>
<dbReference type="Proteomes" id="UP001385951">
    <property type="component" value="Unassembled WGS sequence"/>
</dbReference>
<feature type="binding site" evidence="12">
    <location>
        <position position="197"/>
    </location>
    <ligand>
        <name>Ca(2+)</name>
        <dbReference type="ChEBI" id="CHEBI:29108"/>
        <label>2</label>
    </ligand>
</feature>
<dbReference type="PRINTS" id="PR00458">
    <property type="entry name" value="PEROXIDASE"/>
</dbReference>
<keyword evidence="2 15" id="KW-0575">Peroxidase</keyword>
<dbReference type="PROSITE" id="PS00436">
    <property type="entry name" value="PEROXIDASE_2"/>
    <property type="match status" value="1"/>
</dbReference>
<feature type="binding site" evidence="12">
    <location>
        <position position="90"/>
    </location>
    <ligand>
        <name>Ca(2+)</name>
        <dbReference type="ChEBI" id="CHEBI:29108"/>
        <label>1</label>
    </ligand>
</feature>
<feature type="binding site" description="axial binding residue" evidence="12">
    <location>
        <position position="196"/>
    </location>
    <ligand>
        <name>heme b</name>
        <dbReference type="ChEBI" id="CHEBI:60344"/>
    </ligand>
    <ligandPart>
        <name>Fe</name>
        <dbReference type="ChEBI" id="CHEBI:18248"/>
    </ligandPart>
</feature>
<feature type="binding site" evidence="12">
    <location>
        <position position="86"/>
    </location>
    <ligand>
        <name>Ca(2+)</name>
        <dbReference type="ChEBI" id="CHEBI:29108"/>
        <label>1</label>
    </ligand>
</feature>
<evidence type="ECO:0000256" key="11">
    <source>
        <dbReference type="PIRSR" id="PIRSR601621-1"/>
    </source>
</evidence>
<feature type="binding site" evidence="12">
    <location>
        <position position="216"/>
    </location>
    <ligand>
        <name>Ca(2+)</name>
        <dbReference type="ChEBI" id="CHEBI:29108"/>
        <label>2</label>
    </ligand>
</feature>
<evidence type="ECO:0000256" key="6">
    <source>
        <dbReference type="ARBA" id="ARBA00023002"/>
    </source>
</evidence>
<keyword evidence="3 12" id="KW-0349">Heme</keyword>
<feature type="binding site" evidence="12">
    <location>
        <position position="75"/>
    </location>
    <ligand>
        <name>Ca(2+)</name>
        <dbReference type="ChEBI" id="CHEBI:29108"/>
        <label>1</label>
    </ligand>
</feature>
<evidence type="ECO:0000256" key="15">
    <source>
        <dbReference type="RuleBase" id="RU363051"/>
    </source>
</evidence>
<organism evidence="18 19">
    <name type="scientific">Cerrena zonata</name>
    <dbReference type="NCBI Taxonomy" id="2478898"/>
    <lineage>
        <taxon>Eukaryota</taxon>
        <taxon>Fungi</taxon>
        <taxon>Dikarya</taxon>
        <taxon>Basidiomycota</taxon>
        <taxon>Agaricomycotina</taxon>
        <taxon>Agaricomycetes</taxon>
        <taxon>Polyporales</taxon>
        <taxon>Cerrenaceae</taxon>
        <taxon>Cerrena</taxon>
    </lineage>
</organism>
<dbReference type="CDD" id="cd00692">
    <property type="entry name" value="ligninase"/>
    <property type="match status" value="1"/>
</dbReference>
<evidence type="ECO:0000256" key="3">
    <source>
        <dbReference type="ARBA" id="ARBA00022617"/>
    </source>
</evidence>
<dbReference type="Gene3D" id="1.10.420.10">
    <property type="entry name" value="Peroxidase, domain 2"/>
    <property type="match status" value="1"/>
</dbReference>
<dbReference type="EMBL" id="JASBNA010000014">
    <property type="protein sequence ID" value="KAK7687099.1"/>
    <property type="molecule type" value="Genomic_DNA"/>
</dbReference>
<evidence type="ECO:0000256" key="16">
    <source>
        <dbReference type="SAM" id="MobiDB-lite"/>
    </source>
</evidence>
<feature type="active site" description="Proton acceptor" evidence="11">
    <location>
        <position position="74"/>
    </location>
</feature>
<evidence type="ECO:0000313" key="18">
    <source>
        <dbReference type="EMBL" id="KAK7687099.1"/>
    </source>
</evidence>
<dbReference type="GO" id="GO:0046872">
    <property type="term" value="F:metal ion binding"/>
    <property type="evidence" value="ECO:0007669"/>
    <property type="project" value="UniProtKB-UniRule"/>
</dbReference>
<dbReference type="GO" id="GO:0020037">
    <property type="term" value="F:heme binding"/>
    <property type="evidence" value="ECO:0007669"/>
    <property type="project" value="UniProtKB-UniRule"/>
</dbReference>
<accession>A0AAW0GA98</accession>
<dbReference type="Pfam" id="PF00141">
    <property type="entry name" value="peroxidase"/>
    <property type="match status" value="1"/>
</dbReference>
<feature type="binding site" evidence="12">
    <location>
        <position position="88"/>
    </location>
    <ligand>
        <name>Ca(2+)</name>
        <dbReference type="ChEBI" id="CHEBI:29108"/>
        <label>1</label>
    </ligand>
</feature>
<evidence type="ECO:0000256" key="5">
    <source>
        <dbReference type="ARBA" id="ARBA00022729"/>
    </source>
</evidence>
<protein>
    <recommendedName>
        <fullName evidence="15">Peroxidase</fullName>
        <ecNumber evidence="15">1.11.1.-</ecNumber>
    </recommendedName>
</protein>
<dbReference type="GO" id="GO:0046274">
    <property type="term" value="P:lignin catabolic process"/>
    <property type="evidence" value="ECO:0007669"/>
    <property type="project" value="UniProtKB-KW"/>
</dbReference>
<keyword evidence="8 14" id="KW-1015">Disulfide bond</keyword>
<comment type="similarity">
    <text evidence="1 15">Belongs to the peroxidase family. Ligninase subfamily.</text>
</comment>
<dbReference type="AlphaFoldDB" id="A0AAW0GA98"/>